<reference evidence="3" key="2">
    <citation type="submission" date="2015-01" db="EMBL/GenBank/DDBJ databases">
        <title>Evolutionary Origins and Diversification of the Mycorrhizal Mutualists.</title>
        <authorList>
            <consortium name="DOE Joint Genome Institute"/>
            <consortium name="Mycorrhizal Genomics Consortium"/>
            <person name="Kohler A."/>
            <person name="Kuo A."/>
            <person name="Nagy L.G."/>
            <person name="Floudas D."/>
            <person name="Copeland A."/>
            <person name="Barry K.W."/>
            <person name="Cichocki N."/>
            <person name="Veneault-Fourrey C."/>
            <person name="LaButti K."/>
            <person name="Lindquist E.A."/>
            <person name="Lipzen A."/>
            <person name="Lundell T."/>
            <person name="Morin E."/>
            <person name="Murat C."/>
            <person name="Riley R."/>
            <person name="Ohm R."/>
            <person name="Sun H."/>
            <person name="Tunlid A."/>
            <person name="Henrissat B."/>
            <person name="Grigoriev I.V."/>
            <person name="Hibbett D.S."/>
            <person name="Martin F."/>
        </authorList>
    </citation>
    <scope>NUCLEOTIDE SEQUENCE [LARGE SCALE GENOMIC DNA]</scope>
    <source>
        <strain evidence="3">LaAM-08-1</strain>
    </source>
</reference>
<evidence type="ECO:0000313" key="2">
    <source>
        <dbReference type="EMBL" id="KIK03443.1"/>
    </source>
</evidence>
<gene>
    <name evidence="2" type="ORF">K443DRAFT_95157</name>
</gene>
<dbReference type="Proteomes" id="UP000054477">
    <property type="component" value="Unassembled WGS sequence"/>
</dbReference>
<keyword evidence="3" id="KW-1185">Reference proteome</keyword>
<keyword evidence="1" id="KW-1133">Transmembrane helix</keyword>
<protein>
    <submittedName>
        <fullName evidence="2">Uncharacterized protein</fullName>
    </submittedName>
</protein>
<dbReference type="AlphaFoldDB" id="A0A0C9Y5Z2"/>
<name>A0A0C9Y5Z2_9AGAR</name>
<accession>A0A0C9Y5Z2</accession>
<evidence type="ECO:0000313" key="3">
    <source>
        <dbReference type="Proteomes" id="UP000054477"/>
    </source>
</evidence>
<proteinExistence type="predicted"/>
<keyword evidence="1" id="KW-0472">Membrane</keyword>
<reference evidence="2 3" key="1">
    <citation type="submission" date="2014-04" db="EMBL/GenBank/DDBJ databases">
        <authorList>
            <consortium name="DOE Joint Genome Institute"/>
            <person name="Kuo A."/>
            <person name="Kohler A."/>
            <person name="Nagy L.G."/>
            <person name="Floudas D."/>
            <person name="Copeland A."/>
            <person name="Barry K.W."/>
            <person name="Cichocki N."/>
            <person name="Veneault-Fourrey C."/>
            <person name="LaButti K."/>
            <person name="Lindquist E.A."/>
            <person name="Lipzen A."/>
            <person name="Lundell T."/>
            <person name="Morin E."/>
            <person name="Murat C."/>
            <person name="Sun H."/>
            <person name="Tunlid A."/>
            <person name="Henrissat B."/>
            <person name="Grigoriev I.V."/>
            <person name="Hibbett D.S."/>
            <person name="Martin F."/>
            <person name="Nordberg H.P."/>
            <person name="Cantor M.N."/>
            <person name="Hua S.X."/>
        </authorList>
    </citation>
    <scope>NUCLEOTIDE SEQUENCE [LARGE SCALE GENOMIC DNA]</scope>
    <source>
        <strain evidence="2 3">LaAM-08-1</strain>
    </source>
</reference>
<organism evidence="2 3">
    <name type="scientific">Laccaria amethystina LaAM-08-1</name>
    <dbReference type="NCBI Taxonomy" id="1095629"/>
    <lineage>
        <taxon>Eukaryota</taxon>
        <taxon>Fungi</taxon>
        <taxon>Dikarya</taxon>
        <taxon>Basidiomycota</taxon>
        <taxon>Agaricomycotina</taxon>
        <taxon>Agaricomycetes</taxon>
        <taxon>Agaricomycetidae</taxon>
        <taxon>Agaricales</taxon>
        <taxon>Agaricineae</taxon>
        <taxon>Hydnangiaceae</taxon>
        <taxon>Laccaria</taxon>
    </lineage>
</organism>
<evidence type="ECO:0000256" key="1">
    <source>
        <dbReference type="SAM" id="Phobius"/>
    </source>
</evidence>
<feature type="transmembrane region" description="Helical" evidence="1">
    <location>
        <begin position="35"/>
        <end position="53"/>
    </location>
</feature>
<keyword evidence="1" id="KW-0812">Transmembrane</keyword>
<sequence>LASGKKADQLRLWLRPLSTKKPDQTRLLNTICKRYFIFFIVAIFVGLSGSLLVEKMAKSQSFAITLTPSTLRPYPSSFKLEVFVAIL</sequence>
<feature type="non-terminal residue" evidence="2">
    <location>
        <position position="1"/>
    </location>
</feature>
<dbReference type="HOGENOM" id="CLU_2489379_0_0_1"/>
<dbReference type="EMBL" id="KN838580">
    <property type="protein sequence ID" value="KIK03443.1"/>
    <property type="molecule type" value="Genomic_DNA"/>
</dbReference>